<feature type="domain" description="Bacterial sugar transferase" evidence="2">
    <location>
        <begin position="2"/>
        <end position="171"/>
    </location>
</feature>
<comment type="caution">
    <text evidence="3">The sequence shown here is derived from an EMBL/GenBank/DDBJ whole genome shotgun (WGS) entry which is preliminary data.</text>
</comment>
<protein>
    <submittedName>
        <fullName evidence="3">Sugar transferase</fullName>
    </submittedName>
</protein>
<organism evidence="3 4">
    <name type="scientific">Listeria rustica</name>
    <dbReference type="NCBI Taxonomy" id="2713503"/>
    <lineage>
        <taxon>Bacteria</taxon>
        <taxon>Bacillati</taxon>
        <taxon>Bacillota</taxon>
        <taxon>Bacilli</taxon>
        <taxon>Bacillales</taxon>
        <taxon>Listeriaceae</taxon>
        <taxon>Listeria</taxon>
    </lineage>
</organism>
<accession>A0A7W1YFI2</accession>
<dbReference type="Proteomes" id="UP000548787">
    <property type="component" value="Unassembled WGS sequence"/>
</dbReference>
<reference evidence="3 4" key="1">
    <citation type="submission" date="2020-08" db="EMBL/GenBank/DDBJ databases">
        <title>Listeria ohnekaius sp. nov. and Listeria portnoyii sp. nov. isolated from non-agricultural and natural environments.</title>
        <authorList>
            <person name="Weller D."/>
            <person name="Belias A.M."/>
            <person name="Liao J."/>
            <person name="Guo S."/>
            <person name="Orsi R.H."/>
            <person name="Wiedmann M."/>
        </authorList>
    </citation>
    <scope>NUCLEOTIDE SEQUENCE [LARGE SCALE GENOMIC DNA]</scope>
    <source>
        <strain evidence="3 4">FSL W9-0585</strain>
    </source>
</reference>
<evidence type="ECO:0000259" key="2">
    <source>
        <dbReference type="Pfam" id="PF02397"/>
    </source>
</evidence>
<dbReference type="AlphaFoldDB" id="A0A7W1YFI2"/>
<proteinExistence type="inferred from homology"/>
<evidence type="ECO:0000313" key="3">
    <source>
        <dbReference type="EMBL" id="MBA3925608.1"/>
    </source>
</evidence>
<keyword evidence="3" id="KW-0808">Transferase</keyword>
<dbReference type="PANTHER" id="PTHR30576:SF8">
    <property type="entry name" value="UNDECAPRENYL-PHOSPHATE GALACTOSE PHOSPHOTRANSFERASE"/>
    <property type="match status" value="1"/>
</dbReference>
<dbReference type="InterPro" id="IPR003362">
    <property type="entry name" value="Bact_transf"/>
</dbReference>
<sequence>MFVACVMLLILSVPMLLLLCITTWKFKEQPIFTQKRIGKDGRIFKIYKVKTMRTLVAANGQTLSDADRMTAFGHFLRQASLDELPQLVNVLLGDISFVGPRPLLPEYLEEYTDEQKRRHEVLPGITGWAQVNGRNNISWEDKFKLDVWYVDHKNVFLDMKIMILTVIKVVKREDISKAGFVTTEKFTKSEIIKE</sequence>
<comment type="similarity">
    <text evidence="1">Belongs to the bacterial sugar transferase family.</text>
</comment>
<dbReference type="Pfam" id="PF02397">
    <property type="entry name" value="Bac_transf"/>
    <property type="match status" value="1"/>
</dbReference>
<evidence type="ECO:0000256" key="1">
    <source>
        <dbReference type="ARBA" id="ARBA00006464"/>
    </source>
</evidence>
<dbReference type="EMBL" id="JABJVM010000003">
    <property type="protein sequence ID" value="MBA3925608.1"/>
    <property type="molecule type" value="Genomic_DNA"/>
</dbReference>
<name>A0A7W1YFI2_9LIST</name>
<dbReference type="GO" id="GO:0016780">
    <property type="term" value="F:phosphotransferase activity, for other substituted phosphate groups"/>
    <property type="evidence" value="ECO:0007669"/>
    <property type="project" value="TreeGrafter"/>
</dbReference>
<keyword evidence="4" id="KW-1185">Reference proteome</keyword>
<evidence type="ECO:0000313" key="4">
    <source>
        <dbReference type="Proteomes" id="UP000548787"/>
    </source>
</evidence>
<dbReference type="PANTHER" id="PTHR30576">
    <property type="entry name" value="COLANIC BIOSYNTHESIS UDP-GLUCOSE LIPID CARRIER TRANSFERASE"/>
    <property type="match status" value="1"/>
</dbReference>
<gene>
    <name evidence="3" type="ORF">HPK16_04555</name>
</gene>